<reference evidence="2" key="1">
    <citation type="submission" date="2016-01" db="EMBL/GenBank/DDBJ databases">
        <authorList>
            <person name="Peeters Charlotte."/>
        </authorList>
    </citation>
    <scope>NUCLEOTIDE SEQUENCE</scope>
    <source>
        <strain evidence="2">LMG 22936</strain>
    </source>
</reference>
<dbReference type="GO" id="GO:0003676">
    <property type="term" value="F:nucleic acid binding"/>
    <property type="evidence" value="ECO:0007669"/>
    <property type="project" value="InterPro"/>
</dbReference>
<dbReference type="EMBL" id="FCNZ02000071">
    <property type="protein sequence ID" value="SAL80539.1"/>
    <property type="molecule type" value="Genomic_DNA"/>
</dbReference>
<dbReference type="AlphaFoldDB" id="A0A158KID2"/>
<feature type="domain" description="TnsA endonuclease C-terminal" evidence="1">
    <location>
        <begin position="175"/>
        <end position="252"/>
    </location>
</feature>
<proteinExistence type="predicted"/>
<dbReference type="Gene3D" id="1.10.10.10">
    <property type="entry name" value="Winged helix-like DNA-binding domain superfamily/Winged helix DNA-binding domain"/>
    <property type="match status" value="1"/>
</dbReference>
<dbReference type="Pfam" id="PF08721">
    <property type="entry name" value="Tn7_Tnp_TnsA_C"/>
    <property type="match status" value="1"/>
</dbReference>
<keyword evidence="3" id="KW-1185">Reference proteome</keyword>
<accession>A0A158KID2</accession>
<dbReference type="Gene3D" id="3.40.1350.10">
    <property type="match status" value="1"/>
</dbReference>
<gene>
    <name evidence="2" type="primary">tnsA</name>
    <name evidence="2" type="ORF">AWB66_06268</name>
</gene>
<evidence type="ECO:0000313" key="2">
    <source>
        <dbReference type="EMBL" id="SAL80539.1"/>
    </source>
</evidence>
<evidence type="ECO:0000313" key="3">
    <source>
        <dbReference type="Proteomes" id="UP000054717"/>
    </source>
</evidence>
<comment type="caution">
    <text evidence="2">The sequence shown here is derived from an EMBL/GenBank/DDBJ whole genome shotgun (WGS) entry which is preliminary data.</text>
</comment>
<dbReference type="Proteomes" id="UP000054717">
    <property type="component" value="Unassembled WGS sequence"/>
</dbReference>
<dbReference type="CDD" id="cd22362">
    <property type="entry name" value="TnsA_endonuclease-like"/>
    <property type="match status" value="1"/>
</dbReference>
<organism evidence="2 3">
    <name type="scientific">Caballeronia telluris</name>
    <dbReference type="NCBI Taxonomy" id="326475"/>
    <lineage>
        <taxon>Bacteria</taxon>
        <taxon>Pseudomonadati</taxon>
        <taxon>Pseudomonadota</taxon>
        <taxon>Betaproteobacteria</taxon>
        <taxon>Burkholderiales</taxon>
        <taxon>Burkholderiaceae</taxon>
        <taxon>Caballeronia</taxon>
    </lineage>
</organism>
<dbReference type="InterPro" id="IPR011856">
    <property type="entry name" value="tRNA_endonuc-like_dom_sf"/>
</dbReference>
<evidence type="ECO:0000259" key="1">
    <source>
        <dbReference type="Pfam" id="PF08721"/>
    </source>
</evidence>
<protein>
    <submittedName>
        <fullName evidence="2">Transposon Tn7 transposition protein TnsA</fullName>
    </submittedName>
</protein>
<sequence>MTTRTLAMKKGTLHRKLKEQEKAKKDGVYRRWLHTRDMPGSGIKTRLVCEKAAAGELHLMSEAEHAAFLEAWWRDDVETIFDQYALDRNEARRAALAINIDYPTYAGRTEPAVLSTSLLLTTVRGKTRGREAVSVKSVRPGELTLTRRQLIERKTWEDEGAVYKPVAFDGMHSNRSKNLTWIFRAHNDTVGRQLSASELTAQKELLRILRKQKEMRVVDACRYVDSTFQLPSGSGVQAFRQLAGRKALAFDLNASDPVQLRAGDVWTPKVLA</sequence>
<dbReference type="InterPro" id="IPR014832">
    <property type="entry name" value="TnsA_C"/>
</dbReference>
<name>A0A158KID2_9BURK</name>
<dbReference type="STRING" id="326475.AWB66_06268"/>
<dbReference type="InterPro" id="IPR011335">
    <property type="entry name" value="Restrct_endonuc-II-like"/>
</dbReference>
<dbReference type="RefSeq" id="WP_087633927.1">
    <property type="nucleotide sequence ID" value="NZ_FCNZ02000071.1"/>
</dbReference>
<dbReference type="SUPFAM" id="SSF52980">
    <property type="entry name" value="Restriction endonuclease-like"/>
    <property type="match status" value="1"/>
</dbReference>
<dbReference type="InterPro" id="IPR036388">
    <property type="entry name" value="WH-like_DNA-bd_sf"/>
</dbReference>